<name>A0A2U3P0L3_9MYCO</name>
<organism evidence="5 6">
    <name type="scientific">Mycobacterium rhizamassiliense</name>
    <dbReference type="NCBI Taxonomy" id="1841860"/>
    <lineage>
        <taxon>Bacteria</taxon>
        <taxon>Bacillati</taxon>
        <taxon>Actinomycetota</taxon>
        <taxon>Actinomycetes</taxon>
        <taxon>Mycobacteriales</taxon>
        <taxon>Mycobacteriaceae</taxon>
        <taxon>Mycobacterium</taxon>
    </lineage>
</organism>
<dbReference type="PANTHER" id="PTHR46766:SF1">
    <property type="entry name" value="GLUTAMINE-RICH PROTEIN 2"/>
    <property type="match status" value="1"/>
</dbReference>
<dbReference type="STRING" id="1841860.GCA_900157375_05149"/>
<protein>
    <submittedName>
        <fullName evidence="5">PPE family protein</fullName>
    </submittedName>
</protein>
<dbReference type="FunFam" id="1.20.1260.20:FF:000001">
    <property type="entry name" value="PPE family protein PPE41"/>
    <property type="match status" value="1"/>
</dbReference>
<feature type="compositionally biased region" description="Low complexity" evidence="2">
    <location>
        <begin position="291"/>
        <end position="314"/>
    </location>
</feature>
<dbReference type="Pfam" id="PF00823">
    <property type="entry name" value="PPE"/>
    <property type="match status" value="1"/>
</dbReference>
<dbReference type="InterPro" id="IPR038332">
    <property type="entry name" value="PPE_sf"/>
</dbReference>
<reference evidence="5 6" key="1">
    <citation type="submission" date="2017-01" db="EMBL/GenBank/DDBJ databases">
        <authorList>
            <consortium name="Urmite Genomes"/>
        </authorList>
    </citation>
    <scope>NUCLEOTIDE SEQUENCE [LARGE SCALE GENOMIC DNA]</scope>
    <source>
        <strain evidence="5 6">AB57</strain>
    </source>
</reference>
<dbReference type="Gene3D" id="1.20.1260.20">
    <property type="entry name" value="PPE superfamily"/>
    <property type="match status" value="1"/>
</dbReference>
<dbReference type="AlphaFoldDB" id="A0A2U3P0L3"/>
<feature type="domain" description="PPE family C-terminal" evidence="4">
    <location>
        <begin position="272"/>
        <end position="341"/>
    </location>
</feature>
<evidence type="ECO:0000313" key="5">
    <source>
        <dbReference type="EMBL" id="SPM37303.1"/>
    </source>
</evidence>
<feature type="region of interest" description="Disordered" evidence="2">
    <location>
        <begin position="288"/>
        <end position="316"/>
    </location>
</feature>
<evidence type="ECO:0000313" key="6">
    <source>
        <dbReference type="Proteomes" id="UP000240988"/>
    </source>
</evidence>
<dbReference type="SUPFAM" id="SSF140459">
    <property type="entry name" value="PE/PPE dimer-like"/>
    <property type="match status" value="1"/>
</dbReference>
<dbReference type="OrthoDB" id="4753226at2"/>
<feature type="domain" description="PPE" evidence="3">
    <location>
        <begin position="4"/>
        <end position="168"/>
    </location>
</feature>
<gene>
    <name evidence="5" type="ORF">MRAB57_5146</name>
</gene>
<dbReference type="InterPro" id="IPR000030">
    <property type="entry name" value="PPE_dom"/>
</dbReference>
<evidence type="ECO:0000256" key="1">
    <source>
        <dbReference type="ARBA" id="ARBA00010652"/>
    </source>
</evidence>
<keyword evidence="6" id="KW-1185">Reference proteome</keyword>
<dbReference type="Pfam" id="PF12484">
    <property type="entry name" value="PPE-SVP"/>
    <property type="match status" value="1"/>
</dbReference>
<dbReference type="GO" id="GO:0052572">
    <property type="term" value="P:response to host immune response"/>
    <property type="evidence" value="ECO:0007669"/>
    <property type="project" value="TreeGrafter"/>
</dbReference>
<dbReference type="InterPro" id="IPR022171">
    <property type="entry name" value="PPE_C"/>
</dbReference>
<comment type="similarity">
    <text evidence="1">Belongs to the mycobacterial PPE family.</text>
</comment>
<dbReference type="RefSeq" id="WP_077090864.1">
    <property type="nucleotide sequence ID" value="NZ_LT721901.1"/>
</dbReference>
<evidence type="ECO:0000256" key="2">
    <source>
        <dbReference type="SAM" id="MobiDB-lite"/>
    </source>
</evidence>
<dbReference type="Proteomes" id="UP000240988">
    <property type="component" value="Unassembled WGS sequence"/>
</dbReference>
<proteinExistence type="inferred from homology"/>
<dbReference type="PANTHER" id="PTHR46766">
    <property type="entry name" value="GLUTAMINE-RICH PROTEIN 2"/>
    <property type="match status" value="1"/>
</dbReference>
<evidence type="ECO:0000259" key="4">
    <source>
        <dbReference type="Pfam" id="PF12484"/>
    </source>
</evidence>
<dbReference type="EMBL" id="FUFA01000005">
    <property type="protein sequence ID" value="SPM37303.1"/>
    <property type="molecule type" value="Genomic_DNA"/>
</dbReference>
<accession>A0A2U3P0L3</accession>
<evidence type="ECO:0000259" key="3">
    <source>
        <dbReference type="Pfam" id="PF00823"/>
    </source>
</evidence>
<sequence length="354" mass="34723">MLPDYLLMAPEINSARIYAGPRSGSMWAAASAWDVLATELALAASSFQSTVSTLTSGAWLGPASMTMAAAAAPYVAWLTASSANAEVVANQARLTAGAFEAAFTATVPPAVVAANRTLLATLIATNILGQNTAAIAATEAEYAEMWAQDVAAMTGYDAGATAAAAQWTPFGNPPLTLTSVAAPSFTSAGQQLFSSLGQTLSNSASKLQMLSAPAQLAMEPLNMVMGQVMTGANPLTSGAAGSMPALAPGLVAQVGPVAGGASTVQLASRVVSAGVGHAASVGPLSVPPSWPAATAAPPAPTAAAASGTGVGQVAPAGPRMPSLPSMGMPARGIGAVTPAVAAARKGALSRQVPG</sequence>